<dbReference type="GO" id="GO:0046872">
    <property type="term" value="F:metal ion binding"/>
    <property type="evidence" value="ECO:0007669"/>
    <property type="project" value="UniProtKB-KW"/>
</dbReference>
<evidence type="ECO:0000313" key="10">
    <source>
        <dbReference type="Proteomes" id="UP000183404"/>
    </source>
</evidence>
<reference evidence="9 10" key="1">
    <citation type="submission" date="2016-10" db="EMBL/GenBank/DDBJ databases">
        <authorList>
            <person name="de Groot N.N."/>
        </authorList>
    </citation>
    <scope>NUCLEOTIDE SEQUENCE [LARGE SCALE GENOMIC DNA]</scope>
    <source>
        <strain evidence="9 10">DSM 569</strain>
    </source>
</reference>
<sequence length="155" mass="17066">MGLKEFVEKSFKKSPWVLHYNCSSCNGCDIEILACMTPLYDMERFGMVNVGNPKHADILVVTGTVNHKNKEVLKNIYDQMPEPKVVVAVGVCAATGGIFREAYNVLGGIDKVIPVDVYVPGCPAKPEAIIDGLYKAAEILKEKYEKMGKAEEVLK</sequence>
<evidence type="ECO:0000256" key="4">
    <source>
        <dbReference type="ARBA" id="ARBA00022723"/>
    </source>
</evidence>
<dbReference type="Proteomes" id="UP000183404">
    <property type="component" value="Unassembled WGS sequence"/>
</dbReference>
<dbReference type="Pfam" id="PF01058">
    <property type="entry name" value="Oxidored_q6"/>
    <property type="match status" value="1"/>
</dbReference>
<evidence type="ECO:0000256" key="2">
    <source>
        <dbReference type="ARBA" id="ARBA00009173"/>
    </source>
</evidence>
<evidence type="ECO:0000256" key="7">
    <source>
        <dbReference type="RuleBase" id="RU004464"/>
    </source>
</evidence>
<dbReference type="PANTHER" id="PTHR42989:SF1">
    <property type="entry name" value="FORMATE HYDROGENLYASE SUBUNIT 7-RELATED"/>
    <property type="match status" value="1"/>
</dbReference>
<keyword evidence="6 7" id="KW-0411">Iron-sulfur</keyword>
<evidence type="ECO:0000259" key="8">
    <source>
        <dbReference type="Pfam" id="PF01058"/>
    </source>
</evidence>
<dbReference type="InterPro" id="IPR006138">
    <property type="entry name" value="NADH_UQ_OxRdtase_20Kd_su"/>
</dbReference>
<name>A0A1G7QMD9_THETY</name>
<dbReference type="GO" id="GO:0008137">
    <property type="term" value="F:NADH dehydrogenase (ubiquinone) activity"/>
    <property type="evidence" value="ECO:0007669"/>
    <property type="project" value="InterPro"/>
</dbReference>
<dbReference type="GO" id="GO:0051539">
    <property type="term" value="F:4 iron, 4 sulfur cluster binding"/>
    <property type="evidence" value="ECO:0007669"/>
    <property type="project" value="UniProtKB-KW"/>
</dbReference>
<dbReference type="GO" id="GO:0048038">
    <property type="term" value="F:quinone binding"/>
    <property type="evidence" value="ECO:0007669"/>
    <property type="project" value="InterPro"/>
</dbReference>
<accession>A0A1G7QMD9</accession>
<evidence type="ECO:0000256" key="5">
    <source>
        <dbReference type="ARBA" id="ARBA00023004"/>
    </source>
</evidence>
<dbReference type="RefSeq" id="WP_004399989.1">
    <property type="nucleotide sequence ID" value="NZ_FNBS01000036.1"/>
</dbReference>
<dbReference type="Gene3D" id="3.40.50.12280">
    <property type="match status" value="1"/>
</dbReference>
<dbReference type="SUPFAM" id="SSF56770">
    <property type="entry name" value="HydA/Nqo6-like"/>
    <property type="match status" value="1"/>
</dbReference>
<dbReference type="EMBL" id="FNBS01000036">
    <property type="protein sequence ID" value="SDF99648.1"/>
    <property type="molecule type" value="Genomic_DNA"/>
</dbReference>
<comment type="cofactor">
    <cofactor evidence="1">
        <name>[4Fe-4S] cluster</name>
        <dbReference type="ChEBI" id="CHEBI:49883"/>
    </cofactor>
</comment>
<keyword evidence="7" id="KW-0520">NAD</keyword>
<feature type="domain" description="NADH:ubiquinone oxidoreductase-like 20kDa subunit" evidence="8">
    <location>
        <begin position="25"/>
        <end position="135"/>
    </location>
</feature>
<evidence type="ECO:0000256" key="6">
    <source>
        <dbReference type="ARBA" id="ARBA00023014"/>
    </source>
</evidence>
<dbReference type="InterPro" id="IPR006137">
    <property type="entry name" value="NADH_UbQ_OxRdtase-like_20kDa"/>
</dbReference>
<dbReference type="PANTHER" id="PTHR42989">
    <property type="entry name" value="HYDROGENASE-4 COMPONENT I"/>
    <property type="match status" value="1"/>
</dbReference>
<keyword evidence="4 7" id="KW-0479">Metal-binding</keyword>
<evidence type="ECO:0000256" key="3">
    <source>
        <dbReference type="ARBA" id="ARBA00022485"/>
    </source>
</evidence>
<dbReference type="AlphaFoldDB" id="A0A1G7QMD9"/>
<keyword evidence="5 7" id="KW-0408">Iron</keyword>
<dbReference type="InterPro" id="IPR052375">
    <property type="entry name" value="Complex_I_20kDa-like"/>
</dbReference>
<dbReference type="NCBIfam" id="NF005012">
    <property type="entry name" value="PRK06411.1"/>
    <property type="match status" value="1"/>
</dbReference>
<proteinExistence type="inferred from homology"/>
<protein>
    <submittedName>
        <fullName evidence="9">NADH-quinone oxidoreductase subunit B</fullName>
    </submittedName>
</protein>
<gene>
    <name evidence="9" type="ORF">SAMN04244560_01606</name>
</gene>
<comment type="similarity">
    <text evidence="2 7">Belongs to the complex I 20 kDa subunit family.</text>
</comment>
<dbReference type="NCBIfam" id="TIGR01957">
    <property type="entry name" value="nuoB_fam"/>
    <property type="match status" value="1"/>
</dbReference>
<keyword evidence="3 7" id="KW-0004">4Fe-4S</keyword>
<organism evidence="9 10">
    <name type="scientific">Thermoanaerobacter thermohydrosulfuricus</name>
    <name type="common">Clostridium thermohydrosulfuricum</name>
    <dbReference type="NCBI Taxonomy" id="1516"/>
    <lineage>
        <taxon>Bacteria</taxon>
        <taxon>Bacillati</taxon>
        <taxon>Bacillota</taxon>
        <taxon>Clostridia</taxon>
        <taxon>Thermoanaerobacterales</taxon>
        <taxon>Thermoanaerobacteraceae</taxon>
        <taxon>Thermoanaerobacter</taxon>
    </lineage>
</organism>
<evidence type="ECO:0000256" key="1">
    <source>
        <dbReference type="ARBA" id="ARBA00001966"/>
    </source>
</evidence>
<evidence type="ECO:0000313" key="9">
    <source>
        <dbReference type="EMBL" id="SDF99648.1"/>
    </source>
</evidence>